<dbReference type="Proteomes" id="UP000046393">
    <property type="component" value="Unplaced"/>
</dbReference>
<keyword evidence="2" id="KW-1185">Reference proteome</keyword>
<sequence length="85" mass="9926">MAVIAKAFLICMILAVVVTQATARDEWYRRYYDKRLPGGDENSEEHDNIPLKGNLVVFNPWISPLVRKYRLIRLNRRSSPLFDGF</sequence>
<organism evidence="2 3">
    <name type="scientific">Syphacia muris</name>
    <dbReference type="NCBI Taxonomy" id="451379"/>
    <lineage>
        <taxon>Eukaryota</taxon>
        <taxon>Metazoa</taxon>
        <taxon>Ecdysozoa</taxon>
        <taxon>Nematoda</taxon>
        <taxon>Chromadorea</taxon>
        <taxon>Rhabditida</taxon>
        <taxon>Spirurina</taxon>
        <taxon>Oxyuridomorpha</taxon>
        <taxon>Oxyuroidea</taxon>
        <taxon>Oxyuridae</taxon>
        <taxon>Syphacia</taxon>
    </lineage>
</organism>
<feature type="chain" id="PRO_5005893221" evidence="1">
    <location>
        <begin position="24"/>
        <end position="85"/>
    </location>
</feature>
<dbReference type="AlphaFoldDB" id="A0A0N5AK30"/>
<name>A0A0N5AK30_9BILA</name>
<keyword evidence="1" id="KW-0732">Signal</keyword>
<dbReference type="WBParaSite" id="SMUV_0000483801-mRNA-1">
    <property type="protein sequence ID" value="SMUV_0000483801-mRNA-1"/>
    <property type="gene ID" value="SMUV_0000483801"/>
</dbReference>
<evidence type="ECO:0000313" key="3">
    <source>
        <dbReference type="WBParaSite" id="SMUV_0000483801-mRNA-1"/>
    </source>
</evidence>
<evidence type="ECO:0000313" key="2">
    <source>
        <dbReference type="Proteomes" id="UP000046393"/>
    </source>
</evidence>
<accession>A0A0N5AK30</accession>
<proteinExistence type="predicted"/>
<feature type="signal peptide" evidence="1">
    <location>
        <begin position="1"/>
        <end position="23"/>
    </location>
</feature>
<protein>
    <submittedName>
        <fullName evidence="3">Neuropeptide-Like Protein</fullName>
    </submittedName>
</protein>
<evidence type="ECO:0000256" key="1">
    <source>
        <dbReference type="SAM" id="SignalP"/>
    </source>
</evidence>
<reference evidence="3" key="1">
    <citation type="submission" date="2017-02" db="UniProtKB">
        <authorList>
            <consortium name="WormBaseParasite"/>
        </authorList>
    </citation>
    <scope>IDENTIFICATION</scope>
</reference>